<keyword evidence="2" id="KW-0229">DNA integration</keyword>
<reference evidence="8 9" key="1">
    <citation type="journal article" date="2021" name="Int. J. Syst. Evol. Microbiol.">
        <title>Reticulibacter mediterranei gen. nov., sp. nov., within the new family Reticulibacteraceae fam. nov., and Ktedonospora formicarum gen. nov., sp. nov., Ktedonobacter robiniae sp. nov., Dictyobacter formicarum sp. nov. and Dictyobacter arantiisoli sp. nov., belonging to the class Ktedonobacteria.</title>
        <authorList>
            <person name="Yabe S."/>
            <person name="Zheng Y."/>
            <person name="Wang C.M."/>
            <person name="Sakai Y."/>
            <person name="Abe K."/>
            <person name="Yokota A."/>
            <person name="Donadio S."/>
            <person name="Cavaletti L."/>
            <person name="Monciardini P."/>
        </authorList>
    </citation>
    <scope>NUCLEOTIDE SEQUENCE [LARGE SCALE GENOMIC DNA]</scope>
    <source>
        <strain evidence="8 9">SOSP1-9</strain>
    </source>
</reference>
<dbReference type="InterPro" id="IPR044068">
    <property type="entry name" value="CB"/>
</dbReference>
<dbReference type="InterPro" id="IPR011010">
    <property type="entry name" value="DNA_brk_join_enz"/>
</dbReference>
<protein>
    <submittedName>
        <fullName evidence="8">Integrase</fullName>
    </submittedName>
</protein>
<evidence type="ECO:0000256" key="3">
    <source>
        <dbReference type="ARBA" id="ARBA00023125"/>
    </source>
</evidence>
<dbReference type="Pfam" id="PF00589">
    <property type="entry name" value="Phage_integrase"/>
    <property type="match status" value="1"/>
</dbReference>
<name>A0ABQ3VAS7_9CHLR</name>
<dbReference type="InterPro" id="IPR004107">
    <property type="entry name" value="Integrase_SAM-like_N"/>
</dbReference>
<evidence type="ECO:0000259" key="7">
    <source>
        <dbReference type="PROSITE" id="PS51900"/>
    </source>
</evidence>
<dbReference type="EMBL" id="BNJJ01000003">
    <property type="protein sequence ID" value="GHO83252.1"/>
    <property type="molecule type" value="Genomic_DNA"/>
</dbReference>
<evidence type="ECO:0000256" key="5">
    <source>
        <dbReference type="PROSITE-ProRule" id="PRU01248"/>
    </source>
</evidence>
<accession>A0ABQ3VAS7</accession>
<keyword evidence="3 5" id="KW-0238">DNA-binding</keyword>
<dbReference type="Pfam" id="PF02899">
    <property type="entry name" value="Phage_int_SAM_1"/>
    <property type="match status" value="1"/>
</dbReference>
<proteinExistence type="inferred from homology"/>
<keyword evidence="9" id="KW-1185">Reference proteome</keyword>
<evidence type="ECO:0000256" key="1">
    <source>
        <dbReference type="ARBA" id="ARBA00008857"/>
    </source>
</evidence>
<feature type="domain" description="Core-binding (CB)" evidence="7">
    <location>
        <begin position="1"/>
        <end position="103"/>
    </location>
</feature>
<dbReference type="PROSITE" id="PS51900">
    <property type="entry name" value="CB"/>
    <property type="match status" value="1"/>
</dbReference>
<sequence length="329" mass="37832">MKITKAIEGYIIDCRTRGRSGKTIIWYEQKLNSFAKWLDEEEDTQHLERVTIVHLRSFVLYLQSEPAGRRAVNKGNGGNPVKISALTIKGYVQVIKGFFSWCLEEELIEKDPSKRLKLPSVPDYMIPTFTPEHIRLMLDVCDLSTTLGYRDYTIILVLLETGIRVSELCGLETQDVFEDHIRVFGKGKKEREVGISPQVAKQLWKYVNHYRKPADENEQRIFINRYGQPVTPNGVEQLLVDVKNKAGITGVRVSAHTFRHTFARMYLEQGGEIYKLSRLMGHSSVEVTEEYLKDFKLRAARQEQGKFSPVNALDLLGKNKKRRGKDRPS</sequence>
<evidence type="ECO:0000259" key="6">
    <source>
        <dbReference type="PROSITE" id="PS51898"/>
    </source>
</evidence>
<dbReference type="RefSeq" id="WP_201360933.1">
    <property type="nucleotide sequence ID" value="NZ_BNJJ01000003.1"/>
</dbReference>
<dbReference type="PROSITE" id="PS51898">
    <property type="entry name" value="TYR_RECOMBINASE"/>
    <property type="match status" value="1"/>
</dbReference>
<comment type="similarity">
    <text evidence="1">Belongs to the 'phage' integrase family.</text>
</comment>
<dbReference type="Gene3D" id="1.10.150.130">
    <property type="match status" value="1"/>
</dbReference>
<dbReference type="Proteomes" id="UP000635565">
    <property type="component" value="Unassembled WGS sequence"/>
</dbReference>
<dbReference type="SUPFAM" id="SSF56349">
    <property type="entry name" value="DNA breaking-rejoining enzymes"/>
    <property type="match status" value="1"/>
</dbReference>
<dbReference type="InterPro" id="IPR013762">
    <property type="entry name" value="Integrase-like_cat_sf"/>
</dbReference>
<dbReference type="InterPro" id="IPR002104">
    <property type="entry name" value="Integrase_catalytic"/>
</dbReference>
<organism evidence="8 9">
    <name type="scientific">Dictyobacter formicarum</name>
    <dbReference type="NCBI Taxonomy" id="2778368"/>
    <lineage>
        <taxon>Bacteria</taxon>
        <taxon>Bacillati</taxon>
        <taxon>Chloroflexota</taxon>
        <taxon>Ktedonobacteria</taxon>
        <taxon>Ktedonobacterales</taxon>
        <taxon>Dictyobacteraceae</taxon>
        <taxon>Dictyobacter</taxon>
    </lineage>
</organism>
<evidence type="ECO:0000256" key="4">
    <source>
        <dbReference type="ARBA" id="ARBA00023172"/>
    </source>
</evidence>
<dbReference type="PANTHER" id="PTHR30349:SF41">
    <property type="entry name" value="INTEGRASE_RECOMBINASE PROTEIN MJ0367-RELATED"/>
    <property type="match status" value="1"/>
</dbReference>
<gene>
    <name evidence="8" type="primary">xerD_1</name>
    <name evidence="8" type="ORF">KSZ_12580</name>
</gene>
<evidence type="ECO:0000256" key="2">
    <source>
        <dbReference type="ARBA" id="ARBA00022908"/>
    </source>
</evidence>
<dbReference type="Gene3D" id="1.10.443.10">
    <property type="entry name" value="Intergrase catalytic core"/>
    <property type="match status" value="1"/>
</dbReference>
<evidence type="ECO:0000313" key="9">
    <source>
        <dbReference type="Proteomes" id="UP000635565"/>
    </source>
</evidence>
<dbReference type="InterPro" id="IPR010998">
    <property type="entry name" value="Integrase_recombinase_N"/>
</dbReference>
<dbReference type="InterPro" id="IPR050090">
    <property type="entry name" value="Tyrosine_recombinase_XerCD"/>
</dbReference>
<keyword evidence="4" id="KW-0233">DNA recombination</keyword>
<dbReference type="PANTHER" id="PTHR30349">
    <property type="entry name" value="PHAGE INTEGRASE-RELATED"/>
    <property type="match status" value="1"/>
</dbReference>
<feature type="domain" description="Tyr recombinase" evidence="6">
    <location>
        <begin position="124"/>
        <end position="304"/>
    </location>
</feature>
<evidence type="ECO:0000313" key="8">
    <source>
        <dbReference type="EMBL" id="GHO83252.1"/>
    </source>
</evidence>
<comment type="caution">
    <text evidence="8">The sequence shown here is derived from an EMBL/GenBank/DDBJ whole genome shotgun (WGS) entry which is preliminary data.</text>
</comment>